<keyword evidence="2" id="KW-1185">Reference proteome</keyword>
<gene>
    <name evidence="1" type="ORF">SM757_11060</name>
</gene>
<evidence type="ECO:0000313" key="2">
    <source>
        <dbReference type="Proteomes" id="UP001293718"/>
    </source>
</evidence>
<dbReference type="RefSeq" id="WP_322465511.1">
    <property type="nucleotide sequence ID" value="NZ_JAXOJX010000014.1"/>
</dbReference>
<reference evidence="1 2" key="1">
    <citation type="submission" date="2023-11" db="EMBL/GenBank/DDBJ databases">
        <title>Draft genome of Azohydromonas lata strain H1 (DSM1123), a polyhydroxyalkanoate producer.</title>
        <authorList>
            <person name="Traversa D."/>
            <person name="D'Addabbo P."/>
            <person name="Pazzani C."/>
            <person name="Manzari C."/>
            <person name="Chiara M."/>
            <person name="Scrascia M."/>
        </authorList>
    </citation>
    <scope>NUCLEOTIDE SEQUENCE [LARGE SCALE GENOMIC DNA]</scope>
    <source>
        <strain evidence="1 2">H1</strain>
    </source>
</reference>
<dbReference type="Proteomes" id="UP001293718">
    <property type="component" value="Unassembled WGS sequence"/>
</dbReference>
<proteinExistence type="predicted"/>
<organism evidence="1 2">
    <name type="scientific">Azohydromonas lata</name>
    <dbReference type="NCBI Taxonomy" id="45677"/>
    <lineage>
        <taxon>Bacteria</taxon>
        <taxon>Pseudomonadati</taxon>
        <taxon>Pseudomonadota</taxon>
        <taxon>Betaproteobacteria</taxon>
        <taxon>Burkholderiales</taxon>
        <taxon>Sphaerotilaceae</taxon>
        <taxon>Azohydromonas</taxon>
    </lineage>
</organism>
<evidence type="ECO:0000313" key="1">
    <source>
        <dbReference type="EMBL" id="MDZ5457109.1"/>
    </source>
</evidence>
<sequence>MTNRHYFQSSVDTLIILVMQVQEQFHQRFDICSKLTRPAMLASQTLVHDGCFAQHGMDGSGNVAS</sequence>
<accession>A0ABU5IDB2</accession>
<name>A0ABU5IDB2_9BURK</name>
<dbReference type="EMBL" id="JAXOJX010000014">
    <property type="protein sequence ID" value="MDZ5457109.1"/>
    <property type="molecule type" value="Genomic_DNA"/>
</dbReference>
<protein>
    <submittedName>
        <fullName evidence="1">Uncharacterized protein</fullName>
    </submittedName>
</protein>
<comment type="caution">
    <text evidence="1">The sequence shown here is derived from an EMBL/GenBank/DDBJ whole genome shotgun (WGS) entry which is preliminary data.</text>
</comment>